<evidence type="ECO:0000256" key="3">
    <source>
        <dbReference type="ARBA" id="ARBA00023004"/>
    </source>
</evidence>
<keyword evidence="3" id="KW-0408">Iron</keyword>
<gene>
    <name evidence="6" type="ORF">N7330_15835</name>
</gene>
<proteinExistence type="inferred from homology"/>
<dbReference type="InterPro" id="IPR027417">
    <property type="entry name" value="P-loop_NTPase"/>
</dbReference>
<dbReference type="Pfam" id="PF00149">
    <property type="entry name" value="Metallophos"/>
    <property type="match status" value="1"/>
</dbReference>
<protein>
    <submittedName>
        <fullName evidence="6">Metallophosphoesterase</fullName>
    </submittedName>
</protein>
<dbReference type="SUPFAM" id="SSF52540">
    <property type="entry name" value="P-loop containing nucleoside triphosphate hydrolases"/>
    <property type="match status" value="1"/>
</dbReference>
<accession>A0AA42HUN2</accession>
<evidence type="ECO:0000256" key="1">
    <source>
        <dbReference type="ARBA" id="ARBA00022723"/>
    </source>
</evidence>
<dbReference type="RefSeq" id="WP_279860504.1">
    <property type="nucleotide sequence ID" value="NZ_JAODZU010000021.1"/>
</dbReference>
<name>A0AA42HUN2_9BURK</name>
<sequence>MNKILIIQFSDLHIDKDSNIWDQTKAELIAQSSARNGPFKDIILIFSGDIANKGAAEDYSIAEYFITCIALKLDDITGITPKIIVTPGNHDCDFSKESEFRDISLTRKVPESFKIKERFEKLIEPLGNYFSFESKVENFKYLKKNSVEKSGVLSVNKFSLQFRVFNTPIFSQRKEKKGDLYLPPSIFSEGWEDTSVRIAVLHHPTPWLDQSIARDIRTSLRTNATITLYGHEHIPEVTNLDAYNCNSSSGSIEIDGPVLNGHHGSDECAFIALEIDVDSSTLQAFVHKYNSTLNHFEENSLINYNQHLACIGLPKKRRFLINKNFLSKISDPGVPALKPDGKSLTLKDIYVAPDLMGHTSKSGVDEIIDVSQIYGSTRFHEGLVIQGDEKFGKTSLLFNLFEIYYDLGYIPLYVSLRDHQIKKADDFIKIFKNSILSIYVDESYDSYVALSLTRKVLLIDDVDAIKSPELRHELIAYLKNQSSIFFITSTMKTRMTEVLTEDNEGALSSLPQLSIDRFGAAKRSSLIHKWVRATHDDLSTEDFLKKIDTLEKAATGILGHNMVPRVPHMLLIFLQSSNSIGNSKLESGALSNYYTFLVTEHLLKSGVNKEELEEYLSFSRLISYNMHKSGKTYITSDEFEECNTIFSEAYYPGSSNSRKNVLVNAKLLQQHGSDSYEWRHGYFHYLFLGEYLGKNIDEIEVRDIVKDMCNHLYVRSNANALLFLVHFSKDPFIFDCIGDVINNLFIDEKRLNLGVDTIKFSDFIKDAKNIIWPENDPIENRKRIHIAKDNHERKNGDGLLDARRTDKLPILEQLIVLFKTAEIIGQVLKEQYASIKRSVREPVVVSLLESYLRACGGLIHKLAGNKEIIKKWVQGDNSVQLKPTEAALRAEELTAEVVQIFMFAFFQKLGESIASEKTLDLVKGIDWKNKIEADVFLLTCELNLQRSIPLGKIDEILHIAKDDPAFIALIRNLVQMHLGLFSTKTQELQALSSRFNIPLDRLKKLTYIDSTKR</sequence>
<organism evidence="6 7">
    <name type="scientific">Comamonas aquatica</name>
    <dbReference type="NCBI Taxonomy" id="225991"/>
    <lineage>
        <taxon>Bacteria</taxon>
        <taxon>Pseudomonadati</taxon>
        <taxon>Pseudomonadota</taxon>
        <taxon>Betaproteobacteria</taxon>
        <taxon>Burkholderiales</taxon>
        <taxon>Comamonadaceae</taxon>
        <taxon>Comamonas</taxon>
    </lineage>
</organism>
<evidence type="ECO:0000259" key="5">
    <source>
        <dbReference type="Pfam" id="PF00149"/>
    </source>
</evidence>
<evidence type="ECO:0000256" key="2">
    <source>
        <dbReference type="ARBA" id="ARBA00022801"/>
    </source>
</evidence>
<dbReference type="InterPro" id="IPR050884">
    <property type="entry name" value="CNP_phosphodiesterase-III"/>
</dbReference>
<dbReference type="EMBL" id="JAODZU010000021">
    <property type="protein sequence ID" value="MDH0364508.1"/>
    <property type="molecule type" value="Genomic_DNA"/>
</dbReference>
<evidence type="ECO:0000256" key="4">
    <source>
        <dbReference type="ARBA" id="ARBA00025742"/>
    </source>
</evidence>
<reference evidence="6" key="1">
    <citation type="submission" date="2022-09" db="EMBL/GenBank/DDBJ databases">
        <title>Intensive care unit water sources are persistently colonized with multi-drug resistant bacteria and are the site of extensive horizontal gene transfer of antibiotic resistance genes.</title>
        <authorList>
            <person name="Diorio-Toth L."/>
        </authorList>
    </citation>
    <scope>NUCLEOTIDE SEQUENCE</scope>
    <source>
        <strain evidence="6">GD04130</strain>
    </source>
</reference>
<dbReference type="PANTHER" id="PTHR42988:SF2">
    <property type="entry name" value="CYCLIC NUCLEOTIDE PHOSPHODIESTERASE CBUA0032-RELATED"/>
    <property type="match status" value="1"/>
</dbReference>
<dbReference type="SUPFAM" id="SSF56300">
    <property type="entry name" value="Metallo-dependent phosphatases"/>
    <property type="match status" value="1"/>
</dbReference>
<comment type="caution">
    <text evidence="6">The sequence shown here is derived from an EMBL/GenBank/DDBJ whole genome shotgun (WGS) entry which is preliminary data.</text>
</comment>
<dbReference type="InterPro" id="IPR004843">
    <property type="entry name" value="Calcineurin-like_PHP"/>
</dbReference>
<dbReference type="PANTHER" id="PTHR42988">
    <property type="entry name" value="PHOSPHOHYDROLASE"/>
    <property type="match status" value="1"/>
</dbReference>
<dbReference type="GO" id="GO:0016787">
    <property type="term" value="F:hydrolase activity"/>
    <property type="evidence" value="ECO:0007669"/>
    <property type="project" value="UniProtKB-KW"/>
</dbReference>
<keyword evidence="2" id="KW-0378">Hydrolase</keyword>
<comment type="similarity">
    <text evidence="4">Belongs to the cyclic nucleotide phosphodiesterase class-III family.</text>
</comment>
<dbReference type="Gene3D" id="3.60.21.10">
    <property type="match status" value="1"/>
</dbReference>
<dbReference type="InterPro" id="IPR029052">
    <property type="entry name" value="Metallo-depent_PP-like"/>
</dbReference>
<evidence type="ECO:0000313" key="7">
    <source>
        <dbReference type="Proteomes" id="UP001158297"/>
    </source>
</evidence>
<dbReference type="GO" id="GO:0046872">
    <property type="term" value="F:metal ion binding"/>
    <property type="evidence" value="ECO:0007669"/>
    <property type="project" value="UniProtKB-KW"/>
</dbReference>
<dbReference type="Proteomes" id="UP001158297">
    <property type="component" value="Unassembled WGS sequence"/>
</dbReference>
<keyword evidence="1" id="KW-0479">Metal-binding</keyword>
<dbReference type="AlphaFoldDB" id="A0AA42HUN2"/>
<feature type="domain" description="Calcineurin-like phosphoesterase" evidence="5">
    <location>
        <begin position="6"/>
        <end position="235"/>
    </location>
</feature>
<evidence type="ECO:0000313" key="6">
    <source>
        <dbReference type="EMBL" id="MDH0364508.1"/>
    </source>
</evidence>